<reference evidence="7" key="1">
    <citation type="submission" date="2025-08" db="UniProtKB">
        <authorList>
            <consortium name="Ensembl"/>
        </authorList>
    </citation>
    <scope>IDENTIFICATION</scope>
</reference>
<evidence type="ECO:0000259" key="5">
    <source>
        <dbReference type="PROSITE" id="PS50835"/>
    </source>
</evidence>
<accession>A0A3Q2R0J5</accession>
<dbReference type="PRINTS" id="PR00014">
    <property type="entry name" value="FNTYPEIII"/>
</dbReference>
<dbReference type="Ensembl" id="ENSFHET00000029049.1">
    <property type="protein sequence ID" value="ENSFHEP00000034108.1"/>
    <property type="gene ID" value="ENSFHEG00000021677.1"/>
</dbReference>
<dbReference type="InterPro" id="IPR003961">
    <property type="entry name" value="FN3_dom"/>
</dbReference>
<dbReference type="FunFam" id="2.60.40.10:FF:000022">
    <property type="entry name" value="Cardiac titin"/>
    <property type="match status" value="3"/>
</dbReference>
<feature type="domain" description="Ig-like" evidence="5">
    <location>
        <begin position="191"/>
        <end position="279"/>
    </location>
</feature>
<dbReference type="InterPro" id="IPR013783">
    <property type="entry name" value="Ig-like_fold"/>
</dbReference>
<protein>
    <recommendedName>
        <fullName evidence="9">Titin</fullName>
    </recommendedName>
</protein>
<dbReference type="FunFam" id="2.60.40.10:FF:000425">
    <property type="entry name" value="Myosin light chain kinase"/>
    <property type="match status" value="1"/>
</dbReference>
<name>A0A3Q2R0J5_FUNHE</name>
<sequence>MFKVTGQPPTFPVQIQPVRCSEGGEVYFNYVTAGDPLPDVKWFKGAFQIQPSRNCIMVANPDGSGLINIKSAKQEDSGLYTCKASNQFGEAACKMYPPVFVSKPEPMALFVGKQAVLQCSLTGSSPMEVVWHKDNIAVTSEGNYVIKSERNKYSLHIKSLELTDQGVYLCKASNSVGTATFTTELMVIKKPSFVRTFEPTSAAVNEPLRLECQVDEDTAVTVTWTRDGKKVHLSMDCKLSFEDKVAVLEIPKSKVKDSGKYVCTATNEAGSSSCEAVVTVQGKILQVTSGENSWWFIALYQTLSLNALSEPPAFVRKMEPKITWKQGAAARLQCSVKGSPELHIHWFWNDRELSDGEKYKVAFKNGVALEINSASKHDAGDYLCKATNDAGAEFCKAKVTVKDVPAAPIGPVNILEVSPDSMTIEWRPPKDDGGSPVTSYIVEKRESNKETWGGVSSGSLDTQLRITRLQKGAEYVVRIRAVNKMGVGAPLESKPTVAEHTFMPPSPPGKPQPYDLAEDAVTIGWTMPLADGGSQITGYLIERRHKGGKWIRVNRTPCKDLRYRVQGLFEGSEYEFRVFAENIAGYSGPSPTSDLCKPCRHITVPSCPINPKVKDYSKNTADLVWTKPSRDGGSPILGYTVEMRKGDAEEWKKVNLDDFIKLCAYTVKGLEEGVSYSFRVYASNMIGDGEPKEIPKSITAQDILIPPEIEMELTCRERLTVRVGHNINIIGYVKARPDPEVVWSKEETVLENSKRVTIIQNLPVVHLRVKEATRNDHGQYTVKASNEGGEASCTITVNVLDRPGHCQNLHITYATKASCMINWEAPIDNGGSEITNYIVECREPSISMWSMISSNCTNRKIKAKLMEGHEYLFRVCAVNKLGPGPALETKTPLLAIDPIEKPGEPENFRATDVGKNHVYLRWRKPDYDGGSPNLSYNLECKHKDAEQWEKLNTSTLTDTFFFADKLVENQTYTFR</sequence>
<evidence type="ECO:0000256" key="1">
    <source>
        <dbReference type="ARBA" id="ARBA00004496"/>
    </source>
</evidence>
<dbReference type="SMART" id="SM00408">
    <property type="entry name" value="IGc2"/>
    <property type="match status" value="5"/>
</dbReference>
<evidence type="ECO:0000256" key="2">
    <source>
        <dbReference type="ARBA" id="ARBA00022490"/>
    </source>
</evidence>
<keyword evidence="2" id="KW-0963">Cytoplasm</keyword>
<dbReference type="CDD" id="cd00096">
    <property type="entry name" value="Ig"/>
    <property type="match status" value="2"/>
</dbReference>
<dbReference type="Pfam" id="PF07679">
    <property type="entry name" value="I-set"/>
    <property type="match status" value="5"/>
</dbReference>
<dbReference type="STRING" id="8078.ENSFHEP00000034108"/>
<dbReference type="AlphaFoldDB" id="A0A3Q2R0J5"/>
<keyword evidence="8" id="KW-1185">Reference proteome</keyword>
<dbReference type="InterPro" id="IPR036179">
    <property type="entry name" value="Ig-like_dom_sf"/>
</dbReference>
<dbReference type="SUPFAM" id="SSF49265">
    <property type="entry name" value="Fibronectin type III"/>
    <property type="match status" value="3"/>
</dbReference>
<dbReference type="InterPro" id="IPR007110">
    <property type="entry name" value="Ig-like_dom"/>
</dbReference>
<dbReference type="InterPro" id="IPR003598">
    <property type="entry name" value="Ig_sub2"/>
</dbReference>
<dbReference type="CDD" id="cd00063">
    <property type="entry name" value="FN3"/>
    <property type="match status" value="5"/>
</dbReference>
<dbReference type="GO" id="GO:0005737">
    <property type="term" value="C:cytoplasm"/>
    <property type="evidence" value="ECO:0007669"/>
    <property type="project" value="UniProtKB-SubCell"/>
</dbReference>
<evidence type="ECO:0000256" key="4">
    <source>
        <dbReference type="ARBA" id="ARBA00023319"/>
    </source>
</evidence>
<dbReference type="FunFam" id="2.60.40.10:FF:000012">
    <property type="entry name" value="titin isoform X1"/>
    <property type="match status" value="1"/>
</dbReference>
<feature type="domain" description="Ig-like" evidence="5">
    <location>
        <begin position="312"/>
        <end position="400"/>
    </location>
</feature>
<dbReference type="PANTHER" id="PTHR14340">
    <property type="entry name" value="MICROFIBRIL-ASSOCIATED GLYCOPROTEIN 3"/>
    <property type="match status" value="1"/>
</dbReference>
<dbReference type="Pfam" id="PF00041">
    <property type="entry name" value="fn3"/>
    <property type="match status" value="5"/>
</dbReference>
<dbReference type="SMART" id="SM00409">
    <property type="entry name" value="IG"/>
    <property type="match status" value="5"/>
</dbReference>
<feature type="domain" description="Ig-like" evidence="5">
    <location>
        <begin position="9"/>
        <end position="86"/>
    </location>
</feature>
<keyword evidence="3" id="KW-0677">Repeat</keyword>
<feature type="domain" description="Ig-like" evidence="5">
    <location>
        <begin position="695"/>
        <end position="796"/>
    </location>
</feature>
<keyword evidence="4" id="KW-0393">Immunoglobulin domain</keyword>
<dbReference type="GeneTree" id="ENSGT01110000267173"/>
<comment type="subcellular location">
    <subcellularLocation>
        <location evidence="1">Cytoplasm</location>
    </subcellularLocation>
</comment>
<evidence type="ECO:0008006" key="9">
    <source>
        <dbReference type="Google" id="ProtNLM"/>
    </source>
</evidence>
<feature type="domain" description="Fibronectin type-III" evidence="6">
    <location>
        <begin position="408"/>
        <end position="501"/>
    </location>
</feature>
<feature type="domain" description="Fibronectin type-III" evidence="6">
    <location>
        <begin position="607"/>
        <end position="703"/>
    </location>
</feature>
<feature type="domain" description="Fibronectin type-III" evidence="6">
    <location>
        <begin position="904"/>
        <end position="975"/>
    </location>
</feature>
<feature type="domain" description="Fibronectin type-III" evidence="6">
    <location>
        <begin position="507"/>
        <end position="606"/>
    </location>
</feature>
<dbReference type="PROSITE" id="PS50835">
    <property type="entry name" value="IG_LIKE"/>
    <property type="match status" value="5"/>
</dbReference>
<evidence type="ECO:0000313" key="7">
    <source>
        <dbReference type="Ensembl" id="ENSFHEP00000034108.1"/>
    </source>
</evidence>
<dbReference type="Gene3D" id="2.60.40.10">
    <property type="entry name" value="Immunoglobulins"/>
    <property type="match status" value="10"/>
</dbReference>
<feature type="domain" description="Ig-like" evidence="5">
    <location>
        <begin position="97"/>
        <end position="182"/>
    </location>
</feature>
<dbReference type="PROSITE" id="PS50853">
    <property type="entry name" value="FN3"/>
    <property type="match status" value="5"/>
</dbReference>
<dbReference type="InterPro" id="IPR013098">
    <property type="entry name" value="Ig_I-set"/>
</dbReference>
<dbReference type="Proteomes" id="UP000265000">
    <property type="component" value="Unplaced"/>
</dbReference>
<dbReference type="FunFam" id="2.60.40.10:FF:000135">
    <property type="entry name" value="Titin a"/>
    <property type="match status" value="1"/>
</dbReference>
<dbReference type="FunFam" id="2.60.40.10:FF:000034">
    <property type="entry name" value="Titin isoform A"/>
    <property type="match status" value="1"/>
</dbReference>
<evidence type="ECO:0000259" key="6">
    <source>
        <dbReference type="PROSITE" id="PS50853"/>
    </source>
</evidence>
<reference evidence="7" key="2">
    <citation type="submission" date="2025-09" db="UniProtKB">
        <authorList>
            <consortium name="Ensembl"/>
        </authorList>
    </citation>
    <scope>IDENTIFICATION</scope>
</reference>
<dbReference type="FunFam" id="2.60.40.10:FF:000002">
    <property type="entry name" value="Titin a"/>
    <property type="match status" value="1"/>
</dbReference>
<dbReference type="SMART" id="SM00060">
    <property type="entry name" value="FN3"/>
    <property type="match status" value="5"/>
</dbReference>
<dbReference type="SUPFAM" id="SSF48726">
    <property type="entry name" value="Immunoglobulin"/>
    <property type="match status" value="5"/>
</dbReference>
<dbReference type="FunFam" id="2.60.40.10:FF:000003">
    <property type="entry name" value="Titin isoform E"/>
    <property type="match status" value="1"/>
</dbReference>
<evidence type="ECO:0000256" key="3">
    <source>
        <dbReference type="ARBA" id="ARBA00022737"/>
    </source>
</evidence>
<evidence type="ECO:0000313" key="8">
    <source>
        <dbReference type="Proteomes" id="UP000265000"/>
    </source>
</evidence>
<organism evidence="7 8">
    <name type="scientific">Fundulus heteroclitus</name>
    <name type="common">Killifish</name>
    <name type="synonym">Mummichog</name>
    <dbReference type="NCBI Taxonomy" id="8078"/>
    <lineage>
        <taxon>Eukaryota</taxon>
        <taxon>Metazoa</taxon>
        <taxon>Chordata</taxon>
        <taxon>Craniata</taxon>
        <taxon>Vertebrata</taxon>
        <taxon>Euteleostomi</taxon>
        <taxon>Actinopterygii</taxon>
        <taxon>Neopterygii</taxon>
        <taxon>Teleostei</taxon>
        <taxon>Neoteleostei</taxon>
        <taxon>Acanthomorphata</taxon>
        <taxon>Ovalentaria</taxon>
        <taxon>Atherinomorphae</taxon>
        <taxon>Cyprinodontiformes</taxon>
        <taxon>Fundulidae</taxon>
        <taxon>Fundulus</taxon>
    </lineage>
</organism>
<dbReference type="InterPro" id="IPR003599">
    <property type="entry name" value="Ig_sub"/>
</dbReference>
<dbReference type="PANTHER" id="PTHR14340:SF13">
    <property type="entry name" value="TITIN"/>
    <property type="match status" value="1"/>
</dbReference>
<feature type="domain" description="Fibronectin type-III" evidence="6">
    <location>
        <begin position="805"/>
        <end position="898"/>
    </location>
</feature>
<dbReference type="InterPro" id="IPR036116">
    <property type="entry name" value="FN3_sf"/>
</dbReference>
<proteinExistence type="predicted"/>